<sequence length="80" mass="9095">MLVSRWLHTRASGVVRVAIEYWSRSPDCRGRHRHLTALLGLLKAVPLKIDLELMSGDNDHLFNTENSQGFIRLGYNPSAH</sequence>
<dbReference type="AlphaFoldDB" id="A0AAW1PM44"/>
<dbReference type="EMBL" id="JALJOQ010000017">
    <property type="protein sequence ID" value="KAK9809683.1"/>
    <property type="molecule type" value="Genomic_DNA"/>
</dbReference>
<keyword evidence="2" id="KW-1185">Reference proteome</keyword>
<gene>
    <name evidence="1" type="ORF">WJX73_004609</name>
</gene>
<reference evidence="1 2" key="1">
    <citation type="journal article" date="2024" name="Nat. Commun.">
        <title>Phylogenomics reveals the evolutionary origins of lichenization in chlorophyte algae.</title>
        <authorList>
            <person name="Puginier C."/>
            <person name="Libourel C."/>
            <person name="Otte J."/>
            <person name="Skaloud P."/>
            <person name="Haon M."/>
            <person name="Grisel S."/>
            <person name="Petersen M."/>
            <person name="Berrin J.G."/>
            <person name="Delaux P.M."/>
            <person name="Dal Grande F."/>
            <person name="Keller J."/>
        </authorList>
    </citation>
    <scope>NUCLEOTIDE SEQUENCE [LARGE SCALE GENOMIC DNA]</scope>
    <source>
        <strain evidence="1 2">SAG 2036</strain>
    </source>
</reference>
<organism evidence="1 2">
    <name type="scientific">Symbiochloris irregularis</name>
    <dbReference type="NCBI Taxonomy" id="706552"/>
    <lineage>
        <taxon>Eukaryota</taxon>
        <taxon>Viridiplantae</taxon>
        <taxon>Chlorophyta</taxon>
        <taxon>core chlorophytes</taxon>
        <taxon>Trebouxiophyceae</taxon>
        <taxon>Trebouxiales</taxon>
        <taxon>Trebouxiaceae</taxon>
        <taxon>Symbiochloris</taxon>
    </lineage>
</organism>
<evidence type="ECO:0000313" key="2">
    <source>
        <dbReference type="Proteomes" id="UP001465755"/>
    </source>
</evidence>
<dbReference type="Proteomes" id="UP001465755">
    <property type="component" value="Unassembled WGS sequence"/>
</dbReference>
<comment type="caution">
    <text evidence="1">The sequence shown here is derived from an EMBL/GenBank/DDBJ whole genome shotgun (WGS) entry which is preliminary data.</text>
</comment>
<protein>
    <submittedName>
        <fullName evidence="1">Uncharacterized protein</fullName>
    </submittedName>
</protein>
<accession>A0AAW1PM44</accession>
<name>A0AAW1PM44_9CHLO</name>
<evidence type="ECO:0000313" key="1">
    <source>
        <dbReference type="EMBL" id="KAK9809683.1"/>
    </source>
</evidence>
<proteinExistence type="predicted"/>